<proteinExistence type="predicted"/>
<evidence type="ECO:0008006" key="3">
    <source>
        <dbReference type="Google" id="ProtNLM"/>
    </source>
</evidence>
<dbReference type="EMBL" id="SOEC01000004">
    <property type="protein sequence ID" value="TDX30783.1"/>
    <property type="molecule type" value="Genomic_DNA"/>
</dbReference>
<dbReference type="AlphaFoldDB" id="A0A4R8G2V3"/>
<organism evidence="1 2">
    <name type="scientific">Modicisalibacter xianhensis</name>
    <dbReference type="NCBI Taxonomy" id="442341"/>
    <lineage>
        <taxon>Bacteria</taxon>
        <taxon>Pseudomonadati</taxon>
        <taxon>Pseudomonadota</taxon>
        <taxon>Gammaproteobacteria</taxon>
        <taxon>Oceanospirillales</taxon>
        <taxon>Halomonadaceae</taxon>
        <taxon>Modicisalibacter</taxon>
    </lineage>
</organism>
<dbReference type="RefSeq" id="WP_134016851.1">
    <property type="nucleotide sequence ID" value="NZ_SOEC01000004.1"/>
</dbReference>
<reference evidence="1 2" key="1">
    <citation type="submission" date="2019-03" db="EMBL/GenBank/DDBJ databases">
        <title>Freshwater and sediment microbial communities from various areas in North America, analyzing microbe dynamics in response to fracking.</title>
        <authorList>
            <person name="Lamendella R."/>
        </authorList>
    </citation>
    <scope>NUCLEOTIDE SEQUENCE [LARGE SCALE GENOMIC DNA]</scope>
    <source>
        <strain evidence="1 2">6_TX</strain>
    </source>
</reference>
<evidence type="ECO:0000313" key="2">
    <source>
        <dbReference type="Proteomes" id="UP000294489"/>
    </source>
</evidence>
<comment type="caution">
    <text evidence="1">The sequence shown here is derived from an EMBL/GenBank/DDBJ whole genome shotgun (WGS) entry which is preliminary data.</text>
</comment>
<dbReference type="OrthoDB" id="7005378at2"/>
<name>A0A4R8G2V3_9GAMM</name>
<evidence type="ECO:0000313" key="1">
    <source>
        <dbReference type="EMBL" id="TDX30783.1"/>
    </source>
</evidence>
<accession>A0A4R8G2V3</accession>
<gene>
    <name evidence="1" type="ORF">DFO67_10438</name>
</gene>
<sequence>MTDRELLEKAAKAAGMQHMRWSGPLGMVRMLDPSRPESTGSIGDYWNPLEDDGDALRLLTALRLEIKFLEGFKQVVCRRDEDRENFAIHGIAGYGQGAGPEPTDENIRRAIVLAAAAMGGEV</sequence>
<dbReference type="Proteomes" id="UP000294489">
    <property type="component" value="Unassembled WGS sequence"/>
</dbReference>
<protein>
    <recommendedName>
        <fullName evidence="3">Phage ABA sandwich domain-containing protein</fullName>
    </recommendedName>
</protein>